<dbReference type="InterPro" id="IPR025303">
    <property type="entry name" value="PdaC"/>
</dbReference>
<keyword evidence="4" id="KW-1185">Reference proteome</keyword>
<comment type="caution">
    <text evidence="3">The sequence shown here is derived from an EMBL/GenBank/DDBJ whole genome shotgun (WGS) entry which is preliminary data.</text>
</comment>
<dbReference type="Gene3D" id="3.30.565.40">
    <property type="entry name" value="Fervidobacterium nodosum Rt17-B1 like"/>
    <property type="match status" value="1"/>
</dbReference>
<feature type="domain" description="Deacetylase PdaC" evidence="2">
    <location>
        <begin position="38"/>
        <end position="141"/>
    </location>
</feature>
<evidence type="ECO:0000313" key="3">
    <source>
        <dbReference type="EMBL" id="MDR6968999.1"/>
    </source>
</evidence>
<gene>
    <name evidence="3" type="ORF">J2X31_003025</name>
</gene>
<dbReference type="RefSeq" id="WP_310027688.1">
    <property type="nucleotide sequence ID" value="NZ_JAVDVI010000014.1"/>
</dbReference>
<evidence type="ECO:0000313" key="4">
    <source>
        <dbReference type="Proteomes" id="UP001255185"/>
    </source>
</evidence>
<dbReference type="Proteomes" id="UP001255185">
    <property type="component" value="Unassembled WGS sequence"/>
</dbReference>
<reference evidence="3 4" key="1">
    <citation type="submission" date="2023-07" db="EMBL/GenBank/DDBJ databases">
        <title>Sorghum-associated microbial communities from plants grown in Nebraska, USA.</title>
        <authorList>
            <person name="Schachtman D."/>
        </authorList>
    </citation>
    <scope>NUCLEOTIDE SEQUENCE [LARGE SCALE GENOMIC DNA]</scope>
    <source>
        <strain evidence="3 4">3773</strain>
    </source>
</reference>
<dbReference type="Pfam" id="PF11738">
    <property type="entry name" value="DUF3298"/>
    <property type="match status" value="1"/>
</dbReference>
<dbReference type="Gene3D" id="3.90.640.20">
    <property type="entry name" value="Heat-shock cognate protein, ATPase"/>
    <property type="match status" value="1"/>
</dbReference>
<evidence type="ECO:0008006" key="5">
    <source>
        <dbReference type="Google" id="ProtNLM"/>
    </source>
</evidence>
<feature type="domain" description="DUF3298" evidence="1">
    <location>
        <begin position="166"/>
        <end position="237"/>
    </location>
</feature>
<name>A0ABU1TSY5_9FLAO</name>
<accession>A0ABU1TSY5</accession>
<evidence type="ECO:0000259" key="2">
    <source>
        <dbReference type="Pfam" id="PF13739"/>
    </source>
</evidence>
<protein>
    <recommendedName>
        <fullName evidence="5">DUF3298/DUF4163 domain-containing protein</fullName>
    </recommendedName>
</protein>
<dbReference type="PROSITE" id="PS51257">
    <property type="entry name" value="PROKAR_LIPOPROTEIN"/>
    <property type="match status" value="1"/>
</dbReference>
<dbReference type="InterPro" id="IPR021729">
    <property type="entry name" value="DUF3298"/>
</dbReference>
<dbReference type="InterPro" id="IPR037126">
    <property type="entry name" value="PdaC/RsiV-like_sf"/>
</dbReference>
<evidence type="ECO:0000259" key="1">
    <source>
        <dbReference type="Pfam" id="PF11738"/>
    </source>
</evidence>
<proteinExistence type="predicted"/>
<dbReference type="EMBL" id="JAVDVI010000014">
    <property type="protein sequence ID" value="MDR6968999.1"/>
    <property type="molecule type" value="Genomic_DNA"/>
</dbReference>
<organism evidence="3 4">
    <name type="scientific">Flavobacterium arsenatis</name>
    <dbReference type="NCBI Taxonomy" id="1484332"/>
    <lineage>
        <taxon>Bacteria</taxon>
        <taxon>Pseudomonadati</taxon>
        <taxon>Bacteroidota</taxon>
        <taxon>Flavobacteriia</taxon>
        <taxon>Flavobacteriales</taxon>
        <taxon>Flavobacteriaceae</taxon>
        <taxon>Flavobacterium</taxon>
    </lineage>
</organism>
<dbReference type="Pfam" id="PF13739">
    <property type="entry name" value="PdaC"/>
    <property type="match status" value="1"/>
</dbReference>
<sequence>MNKLFTLAILVLFLSSCKNELTFKEEHFSKKSSLPCTENCPEVTLTVPVADNVPIVADSINKKVFSVVREIIYFGEKPYPSTDYQGLLDSFIASYDEMKTKNPKEIFGWEGKIEGKVAYESDSVINIKIKHYTFTGGAHGYEGIRSLLFDPKTGKNIPTEFLFRDLNKFKAFAEDKFRTKYKIPTEENINVTGLMFEEDVFELPLSIFYTQKGLLLYYNTYEVASYADGPKDLLLTYEELKPYLLVK</sequence>